<keyword evidence="12" id="KW-0234">DNA repair</keyword>
<dbReference type="CDD" id="cd00056">
    <property type="entry name" value="ENDO3c"/>
    <property type="match status" value="1"/>
</dbReference>
<evidence type="ECO:0000256" key="7">
    <source>
        <dbReference type="ARBA" id="ARBA00022723"/>
    </source>
</evidence>
<dbReference type="GO" id="GO:0035485">
    <property type="term" value="F:adenine/guanine mispair binding"/>
    <property type="evidence" value="ECO:0007669"/>
    <property type="project" value="TreeGrafter"/>
</dbReference>
<dbReference type="GO" id="GO:0032357">
    <property type="term" value="F:oxidized purine DNA binding"/>
    <property type="evidence" value="ECO:0007669"/>
    <property type="project" value="TreeGrafter"/>
</dbReference>
<dbReference type="PANTHER" id="PTHR42944:SF1">
    <property type="entry name" value="ADENINE DNA GLYCOSYLASE"/>
    <property type="match status" value="1"/>
</dbReference>
<dbReference type="PANTHER" id="PTHR42944">
    <property type="entry name" value="ADENINE DNA GLYCOSYLASE"/>
    <property type="match status" value="1"/>
</dbReference>
<evidence type="ECO:0000256" key="10">
    <source>
        <dbReference type="ARBA" id="ARBA00023004"/>
    </source>
</evidence>
<dbReference type="OMA" id="FARKVCT"/>
<evidence type="ECO:0000313" key="15">
    <source>
        <dbReference type="Ensembl" id="ENSCSAVP00000014028.1"/>
    </source>
</evidence>
<keyword evidence="8" id="KW-0227">DNA damage</keyword>
<evidence type="ECO:0000313" key="16">
    <source>
        <dbReference type="Proteomes" id="UP000007875"/>
    </source>
</evidence>
<evidence type="ECO:0000256" key="5">
    <source>
        <dbReference type="ARBA" id="ARBA00022023"/>
    </source>
</evidence>
<evidence type="ECO:0000259" key="14">
    <source>
        <dbReference type="SMART" id="SM00478"/>
    </source>
</evidence>
<dbReference type="Proteomes" id="UP000007875">
    <property type="component" value="Unassembled WGS sequence"/>
</dbReference>
<evidence type="ECO:0000256" key="6">
    <source>
        <dbReference type="ARBA" id="ARBA00022485"/>
    </source>
</evidence>
<evidence type="ECO:0000256" key="4">
    <source>
        <dbReference type="ARBA" id="ARBA00012045"/>
    </source>
</evidence>
<keyword evidence="13" id="KW-0326">Glycosidase</keyword>
<dbReference type="InParanoid" id="H2Z8W3"/>
<evidence type="ECO:0000256" key="12">
    <source>
        <dbReference type="ARBA" id="ARBA00023204"/>
    </source>
</evidence>
<evidence type="ECO:0000256" key="8">
    <source>
        <dbReference type="ARBA" id="ARBA00022763"/>
    </source>
</evidence>
<protein>
    <recommendedName>
        <fullName evidence="5">Adenine DNA glycosylase</fullName>
        <ecNumber evidence="4">3.2.2.31</ecNumber>
    </recommendedName>
</protein>
<keyword evidence="6" id="KW-0004">4Fe-4S</keyword>
<keyword evidence="9" id="KW-0378">Hydrolase</keyword>
<dbReference type="InterPro" id="IPR003265">
    <property type="entry name" value="HhH-GPD_domain"/>
</dbReference>
<evidence type="ECO:0000256" key="1">
    <source>
        <dbReference type="ARBA" id="ARBA00000843"/>
    </source>
</evidence>
<organism evidence="15 16">
    <name type="scientific">Ciona savignyi</name>
    <name type="common">Pacific transparent sea squirt</name>
    <dbReference type="NCBI Taxonomy" id="51511"/>
    <lineage>
        <taxon>Eukaryota</taxon>
        <taxon>Metazoa</taxon>
        <taxon>Chordata</taxon>
        <taxon>Tunicata</taxon>
        <taxon>Ascidiacea</taxon>
        <taxon>Phlebobranchia</taxon>
        <taxon>Cionidae</taxon>
        <taxon>Ciona</taxon>
    </lineage>
</organism>
<dbReference type="GO" id="GO:0034039">
    <property type="term" value="F:8-oxo-7,8-dihydroguanine DNA N-glycosylase activity"/>
    <property type="evidence" value="ECO:0007669"/>
    <property type="project" value="TreeGrafter"/>
</dbReference>
<evidence type="ECO:0000256" key="9">
    <source>
        <dbReference type="ARBA" id="ARBA00022801"/>
    </source>
</evidence>
<name>H2Z8W3_CIOSA</name>
<dbReference type="InterPro" id="IPR011257">
    <property type="entry name" value="DNA_glycosylase"/>
</dbReference>
<keyword evidence="10" id="KW-0408">Iron</keyword>
<keyword evidence="7" id="KW-0479">Metal-binding</keyword>
<comment type="catalytic activity">
    <reaction evidence="1">
        <text>Hydrolyzes free adenine bases from 7,8-dihydro-8-oxoguanine:adenine mismatched double-stranded DNA, leaving an apurinic site.</text>
        <dbReference type="EC" id="3.2.2.31"/>
    </reaction>
</comment>
<comment type="similarity">
    <text evidence="3">Belongs to the Nth/MutY family.</text>
</comment>
<dbReference type="FunFam" id="1.10.1670.10:FF:000002">
    <property type="entry name" value="Adenine DNA glycosylase"/>
    <property type="match status" value="1"/>
</dbReference>
<comment type="cofactor">
    <cofactor evidence="2">
        <name>[4Fe-4S] cluster</name>
        <dbReference type="ChEBI" id="CHEBI:49883"/>
    </cofactor>
</comment>
<evidence type="ECO:0000256" key="3">
    <source>
        <dbReference type="ARBA" id="ARBA00008343"/>
    </source>
</evidence>
<accession>H2Z8W3</accession>
<dbReference type="InterPro" id="IPR044298">
    <property type="entry name" value="MIG/MutY"/>
</dbReference>
<dbReference type="GeneTree" id="ENSGT00510000047220"/>
<dbReference type="GO" id="GO:0000701">
    <property type="term" value="F:purine-specific mismatch base pair DNA N-glycosylase activity"/>
    <property type="evidence" value="ECO:0007669"/>
    <property type="project" value="UniProtKB-EC"/>
</dbReference>
<dbReference type="SUPFAM" id="SSF48150">
    <property type="entry name" value="DNA-glycosylase"/>
    <property type="match status" value="1"/>
</dbReference>
<dbReference type="eggNOG" id="KOG2457">
    <property type="taxonomic scope" value="Eukaryota"/>
</dbReference>
<reference evidence="16" key="1">
    <citation type="submission" date="2003-08" db="EMBL/GenBank/DDBJ databases">
        <authorList>
            <person name="Birren B."/>
            <person name="Nusbaum C."/>
            <person name="Abebe A."/>
            <person name="Abouelleil A."/>
            <person name="Adekoya E."/>
            <person name="Ait-zahra M."/>
            <person name="Allen N."/>
            <person name="Allen T."/>
            <person name="An P."/>
            <person name="Anderson M."/>
            <person name="Anderson S."/>
            <person name="Arachchi H."/>
            <person name="Armbruster J."/>
            <person name="Bachantsang P."/>
            <person name="Baldwin J."/>
            <person name="Barry A."/>
            <person name="Bayul T."/>
            <person name="Blitshsteyn B."/>
            <person name="Bloom T."/>
            <person name="Blye J."/>
            <person name="Boguslavskiy L."/>
            <person name="Borowsky M."/>
            <person name="Boukhgalter B."/>
            <person name="Brunache A."/>
            <person name="Butler J."/>
            <person name="Calixte N."/>
            <person name="Calvo S."/>
            <person name="Camarata J."/>
            <person name="Campo K."/>
            <person name="Chang J."/>
            <person name="Cheshatsang Y."/>
            <person name="Citroen M."/>
            <person name="Collymore A."/>
            <person name="Considine T."/>
            <person name="Cook A."/>
            <person name="Cooke P."/>
            <person name="Corum B."/>
            <person name="Cuomo C."/>
            <person name="David R."/>
            <person name="Dawoe T."/>
            <person name="Degray S."/>
            <person name="Dodge S."/>
            <person name="Dooley K."/>
            <person name="Dorje P."/>
            <person name="Dorjee K."/>
            <person name="Dorris L."/>
            <person name="Duffey N."/>
            <person name="Dupes A."/>
            <person name="Elkins T."/>
            <person name="Engels R."/>
            <person name="Erickson J."/>
            <person name="Farina A."/>
            <person name="Faro S."/>
            <person name="Ferreira P."/>
            <person name="Fischer H."/>
            <person name="Fitzgerald M."/>
            <person name="Foley K."/>
            <person name="Gage D."/>
            <person name="Galagan J."/>
            <person name="Gearin G."/>
            <person name="Gnerre S."/>
            <person name="Gnirke A."/>
            <person name="Goyette A."/>
            <person name="Graham J."/>
            <person name="Grandbois E."/>
            <person name="Gyaltsen K."/>
            <person name="Hafez N."/>
            <person name="Hagopian D."/>
            <person name="Hagos B."/>
            <person name="Hall J."/>
            <person name="Hatcher B."/>
            <person name="Heller A."/>
            <person name="Higgins H."/>
            <person name="Honan T."/>
            <person name="Horn A."/>
            <person name="Houde N."/>
            <person name="Hughes L."/>
            <person name="Hulme W."/>
            <person name="Husby E."/>
            <person name="Iliev I."/>
            <person name="Jaffe D."/>
            <person name="Jones C."/>
            <person name="Kamal M."/>
            <person name="Kamat A."/>
            <person name="Kamvysselis M."/>
            <person name="Karlsson E."/>
            <person name="Kells C."/>
            <person name="Kieu A."/>
            <person name="Kisner P."/>
            <person name="Kodira C."/>
            <person name="Kulbokas E."/>
            <person name="Labutti K."/>
            <person name="Lama D."/>
            <person name="Landers T."/>
            <person name="Leger J."/>
            <person name="Levine S."/>
            <person name="Lewis D."/>
            <person name="Lewis T."/>
            <person name="Lindblad-toh K."/>
            <person name="Liu X."/>
            <person name="Lokyitsang T."/>
            <person name="Lokyitsang Y."/>
            <person name="Lucien O."/>
            <person name="Lui A."/>
            <person name="Ma L.J."/>
            <person name="Mabbitt R."/>
            <person name="Macdonald J."/>
            <person name="Maclean C."/>
            <person name="Major J."/>
            <person name="Manning J."/>
            <person name="Marabella R."/>
            <person name="Maru K."/>
            <person name="Matthews C."/>
            <person name="Mauceli E."/>
            <person name="Mccarthy M."/>
            <person name="Mcdonough S."/>
            <person name="Mcghee T."/>
            <person name="Meldrim J."/>
            <person name="Meneus L."/>
            <person name="Mesirov J."/>
            <person name="Mihalev A."/>
            <person name="Mihova T."/>
            <person name="Mikkelsen T."/>
            <person name="Mlenga V."/>
            <person name="Moru K."/>
            <person name="Mozes J."/>
            <person name="Mulrain L."/>
            <person name="Munson G."/>
            <person name="Naylor J."/>
            <person name="Newes C."/>
            <person name="Nguyen C."/>
            <person name="Nguyen N."/>
            <person name="Nguyen T."/>
            <person name="Nicol R."/>
            <person name="Nielsen C."/>
            <person name="Nizzari M."/>
            <person name="Norbu C."/>
            <person name="Norbu N."/>
            <person name="O'donnell P."/>
            <person name="Okoawo O."/>
            <person name="O'leary S."/>
            <person name="Omotosho B."/>
            <person name="O'neill K."/>
            <person name="Osman S."/>
            <person name="Parker S."/>
            <person name="Perrin D."/>
            <person name="Phunkhang P."/>
            <person name="Piqani B."/>
            <person name="Purcell S."/>
            <person name="Rachupka T."/>
            <person name="Ramasamy U."/>
            <person name="Rameau R."/>
            <person name="Ray V."/>
            <person name="Raymond C."/>
            <person name="Retta R."/>
            <person name="Richardson S."/>
            <person name="Rise C."/>
            <person name="Rodriguez J."/>
            <person name="Rogers J."/>
            <person name="Rogov P."/>
            <person name="Rutman M."/>
            <person name="Schupbach R."/>
            <person name="Seaman C."/>
            <person name="Settipalli S."/>
            <person name="Sharpe T."/>
            <person name="Sheridan J."/>
            <person name="Sherpa N."/>
            <person name="Shi J."/>
            <person name="Smirnov S."/>
            <person name="Smith C."/>
            <person name="Sougnez C."/>
            <person name="Spencer B."/>
            <person name="Stalker J."/>
            <person name="Stange-thomann N."/>
            <person name="Stavropoulos S."/>
            <person name="Stetson K."/>
            <person name="Stone C."/>
            <person name="Stone S."/>
            <person name="Stubbs M."/>
            <person name="Talamas J."/>
            <person name="Tchuinga P."/>
            <person name="Tenzing P."/>
            <person name="Tesfaye S."/>
            <person name="Theodore J."/>
            <person name="Thoulutsang Y."/>
            <person name="Topham K."/>
            <person name="Towey S."/>
            <person name="Tsamla T."/>
            <person name="Tsomo N."/>
            <person name="Vallee D."/>
            <person name="Vassiliev H."/>
            <person name="Venkataraman V."/>
            <person name="Vinson J."/>
            <person name="Vo A."/>
            <person name="Wade C."/>
            <person name="Wang S."/>
            <person name="Wangchuk T."/>
            <person name="Wangdi T."/>
            <person name="Whittaker C."/>
            <person name="Wilkinson J."/>
            <person name="Wu Y."/>
            <person name="Wyman D."/>
            <person name="Yadav S."/>
            <person name="Yang S."/>
            <person name="Yang X."/>
            <person name="Yeager S."/>
            <person name="Yee E."/>
            <person name="Young G."/>
            <person name="Zainoun J."/>
            <person name="Zembeck L."/>
            <person name="Zimmer A."/>
            <person name="Zody M."/>
            <person name="Lander E."/>
        </authorList>
    </citation>
    <scope>NUCLEOTIDE SEQUENCE [LARGE SCALE GENOMIC DNA]</scope>
</reference>
<reference evidence="15" key="3">
    <citation type="submission" date="2025-09" db="UniProtKB">
        <authorList>
            <consortium name="Ensembl"/>
        </authorList>
    </citation>
    <scope>IDENTIFICATION</scope>
</reference>
<dbReference type="EC" id="3.2.2.31" evidence="4"/>
<evidence type="ECO:0000256" key="2">
    <source>
        <dbReference type="ARBA" id="ARBA00001966"/>
    </source>
</evidence>
<keyword evidence="11" id="KW-0411">Iron-sulfur</keyword>
<dbReference type="Ensembl" id="ENSCSAVT00000014189.1">
    <property type="protein sequence ID" value="ENSCSAVP00000014028.1"/>
    <property type="gene ID" value="ENSCSAVG00000008229.1"/>
</dbReference>
<dbReference type="Pfam" id="PF00730">
    <property type="entry name" value="HhH-GPD"/>
    <property type="match status" value="1"/>
</dbReference>
<evidence type="ECO:0000256" key="11">
    <source>
        <dbReference type="ARBA" id="ARBA00023014"/>
    </source>
</evidence>
<dbReference type="AlphaFoldDB" id="H2Z8W3"/>
<evidence type="ECO:0000256" key="13">
    <source>
        <dbReference type="ARBA" id="ARBA00023295"/>
    </source>
</evidence>
<dbReference type="InterPro" id="IPR023170">
    <property type="entry name" value="HhH_base_excis_C"/>
</dbReference>
<dbReference type="GO" id="GO:0046872">
    <property type="term" value="F:metal ion binding"/>
    <property type="evidence" value="ECO:0007669"/>
    <property type="project" value="UniProtKB-KW"/>
</dbReference>
<reference evidence="15" key="2">
    <citation type="submission" date="2025-08" db="UniProtKB">
        <authorList>
            <consortium name="Ensembl"/>
        </authorList>
    </citation>
    <scope>IDENTIFICATION</scope>
</reference>
<dbReference type="STRING" id="51511.ENSCSAVP00000014028"/>
<proteinExistence type="inferred from homology"/>
<sequence>MLQQTRVATVIEYYNRWMNKFPTVLSLSRATEVEVNELWTGLGYYSRGRRLRQAAIKVVEELDGKIPETSGELLKSMPGVGRYTASAIASIAFNEVTGVVDGNVTRVLCRVRAIGGNTTNKAVVSHLWQLANDLVDPTAPGDFNQAMMELGATVCLPKNPNCCQCPVRSLCKARLQVEAASGIAKMNFLKESTDEKMMEYSKCSPKDMSTSVQVNEAQIKTENGHDSAIDIEECADELSLPAAEPWLLELG</sequence>
<keyword evidence="16" id="KW-1185">Reference proteome</keyword>
<dbReference type="GO" id="GO:0006298">
    <property type="term" value="P:mismatch repair"/>
    <property type="evidence" value="ECO:0007669"/>
    <property type="project" value="TreeGrafter"/>
</dbReference>
<dbReference type="GO" id="GO:0051539">
    <property type="term" value="F:4 iron, 4 sulfur cluster binding"/>
    <property type="evidence" value="ECO:0007669"/>
    <property type="project" value="UniProtKB-KW"/>
</dbReference>
<dbReference type="Gene3D" id="1.10.1670.10">
    <property type="entry name" value="Helix-hairpin-Helix base-excision DNA repair enzymes (C-terminal)"/>
    <property type="match status" value="1"/>
</dbReference>
<dbReference type="Gene3D" id="1.10.340.30">
    <property type="entry name" value="Hypothetical protein, domain 2"/>
    <property type="match status" value="1"/>
</dbReference>
<dbReference type="GO" id="GO:0006284">
    <property type="term" value="P:base-excision repair"/>
    <property type="evidence" value="ECO:0007669"/>
    <property type="project" value="InterPro"/>
</dbReference>
<dbReference type="SMART" id="SM00478">
    <property type="entry name" value="ENDO3c"/>
    <property type="match status" value="1"/>
</dbReference>
<feature type="domain" description="HhH-GPD" evidence="14">
    <location>
        <begin position="1"/>
        <end position="153"/>
    </location>
</feature>
<dbReference type="GO" id="GO:0005634">
    <property type="term" value="C:nucleus"/>
    <property type="evidence" value="ECO:0007669"/>
    <property type="project" value="TreeGrafter"/>
</dbReference>
<dbReference type="HOGENOM" id="CLU_1285893_0_0_1"/>